<dbReference type="EMBL" id="CP024608">
    <property type="protein sequence ID" value="ATQ77903.1"/>
    <property type="molecule type" value="Genomic_DNA"/>
</dbReference>
<dbReference type="InterPro" id="IPR014918">
    <property type="entry name" value="Phage_tail_3"/>
</dbReference>
<gene>
    <name evidence="2" type="ORF">CR152_27910</name>
</gene>
<protein>
    <submittedName>
        <fullName evidence="2">Phage tail protein</fullName>
    </submittedName>
</protein>
<evidence type="ECO:0000313" key="3">
    <source>
        <dbReference type="Proteomes" id="UP000229897"/>
    </source>
</evidence>
<dbReference type="KEGG" id="mass:CR152_27910"/>
<dbReference type="Proteomes" id="UP000229897">
    <property type="component" value="Chromosome"/>
</dbReference>
<sequence>MAVSLPNGIVLALATAYAANLTVTAASNASEAVLTVTNTLVAGDFFEFTSGWSRANNRVFRVKSPSGTTIVVEGLDTTSTTAFPAGSGAGTIRKINTWTQITQIMGCTSSGGEPQYQTYSFLEQDFDSQIPTTTSAQSVALEIADDPALAGYQALKAVAQSRATTALRATLPAGGFILYNGICAFDETPSLSKGNLMAVKAGIALQGRPVRYAT</sequence>
<dbReference type="Gene3D" id="4.10.410.40">
    <property type="match status" value="1"/>
</dbReference>
<accession>A0A2D2DSE4</accession>
<dbReference type="OrthoDB" id="6538688at2"/>
<organism evidence="2 3">
    <name type="scientific">Massilia violaceinigra</name>
    <dbReference type="NCBI Taxonomy" id="2045208"/>
    <lineage>
        <taxon>Bacteria</taxon>
        <taxon>Pseudomonadati</taxon>
        <taxon>Pseudomonadota</taxon>
        <taxon>Betaproteobacteria</taxon>
        <taxon>Burkholderiales</taxon>
        <taxon>Oxalobacteraceae</taxon>
        <taxon>Telluria group</taxon>
        <taxon>Massilia</taxon>
    </lineage>
</organism>
<feature type="signal peptide" evidence="1">
    <location>
        <begin position="1"/>
        <end position="18"/>
    </location>
</feature>
<evidence type="ECO:0000256" key="1">
    <source>
        <dbReference type="SAM" id="SignalP"/>
    </source>
</evidence>
<evidence type="ECO:0000313" key="2">
    <source>
        <dbReference type="EMBL" id="ATQ77903.1"/>
    </source>
</evidence>
<dbReference type="RefSeq" id="WP_099880478.1">
    <property type="nucleotide sequence ID" value="NZ_CP024608.1"/>
</dbReference>
<reference evidence="2" key="1">
    <citation type="submission" date="2017-10" db="EMBL/GenBank/DDBJ databases">
        <title>Massilia psychrophilum sp. nov., a novel purple-pigmented bacterium isolated from Tianshan glacier, Xinjiang Municipality, China.</title>
        <authorList>
            <person name="Wang H."/>
        </authorList>
    </citation>
    <scope>NUCLEOTIDE SEQUENCE [LARGE SCALE GENOMIC DNA]</scope>
    <source>
        <strain evidence="2">B2</strain>
    </source>
</reference>
<keyword evidence="1" id="KW-0732">Signal</keyword>
<name>A0A2D2DSE4_9BURK</name>
<keyword evidence="3" id="KW-1185">Reference proteome</keyword>
<proteinExistence type="predicted"/>
<feature type="chain" id="PRO_5013595118" evidence="1">
    <location>
        <begin position="19"/>
        <end position="214"/>
    </location>
</feature>
<dbReference type="AlphaFoldDB" id="A0A2D2DSE4"/>
<dbReference type="Pfam" id="PF08813">
    <property type="entry name" value="Phage_tail_3"/>
    <property type="match status" value="1"/>
</dbReference>